<dbReference type="Proteomes" id="UP000520156">
    <property type="component" value="Unassembled WGS sequence"/>
</dbReference>
<dbReference type="PANTHER" id="PTHR42693">
    <property type="entry name" value="ARYLSULFATASE FAMILY MEMBER"/>
    <property type="match status" value="1"/>
</dbReference>
<dbReference type="Gene3D" id="3.40.720.10">
    <property type="entry name" value="Alkaline Phosphatase, subunit A"/>
    <property type="match status" value="1"/>
</dbReference>
<feature type="region of interest" description="Disordered" evidence="2">
    <location>
        <begin position="1"/>
        <end position="26"/>
    </location>
</feature>
<dbReference type="AlphaFoldDB" id="A0A7X1FAZ7"/>
<dbReference type="InterPro" id="IPR000917">
    <property type="entry name" value="Sulfatase_N"/>
</dbReference>
<evidence type="ECO:0000313" key="5">
    <source>
        <dbReference type="Proteomes" id="UP000520156"/>
    </source>
</evidence>
<dbReference type="InterPro" id="IPR050738">
    <property type="entry name" value="Sulfatase"/>
</dbReference>
<dbReference type="InterPro" id="IPR017850">
    <property type="entry name" value="Alkaline_phosphatase_core_sf"/>
</dbReference>
<accession>A0A7X1FAZ7</accession>
<name>A0A7X1FAZ7_9SPHN</name>
<comment type="caution">
    <text evidence="4">The sequence shown here is derived from an EMBL/GenBank/DDBJ whole genome shotgun (WGS) entry which is preliminary data.</text>
</comment>
<proteinExistence type="inferred from homology"/>
<organism evidence="4 5">
    <name type="scientific">Novosphingobium aerophilum</name>
    <dbReference type="NCBI Taxonomy" id="2839843"/>
    <lineage>
        <taxon>Bacteria</taxon>
        <taxon>Pseudomonadati</taxon>
        <taxon>Pseudomonadota</taxon>
        <taxon>Alphaproteobacteria</taxon>
        <taxon>Sphingomonadales</taxon>
        <taxon>Sphingomonadaceae</taxon>
        <taxon>Novosphingobium</taxon>
    </lineage>
</organism>
<protein>
    <submittedName>
        <fullName evidence="4">Arylsulfatase</fullName>
    </submittedName>
</protein>
<reference evidence="4 5" key="1">
    <citation type="submission" date="2020-08" db="EMBL/GenBank/DDBJ databases">
        <title>The genome sequence of Novosphingobium flavum 4Y4.</title>
        <authorList>
            <person name="Liu Y."/>
        </authorList>
    </citation>
    <scope>NUCLEOTIDE SEQUENCE [LARGE SCALE GENOMIC DNA]</scope>
    <source>
        <strain evidence="4 5">4Y4</strain>
    </source>
</reference>
<comment type="similarity">
    <text evidence="1">Belongs to the sulfatase family.</text>
</comment>
<dbReference type="EMBL" id="JACLAU010000039">
    <property type="protein sequence ID" value="MBC2653219.1"/>
    <property type="molecule type" value="Genomic_DNA"/>
</dbReference>
<dbReference type="Gene3D" id="3.30.1120.10">
    <property type="match status" value="1"/>
</dbReference>
<dbReference type="Pfam" id="PF00884">
    <property type="entry name" value="Sulfatase"/>
    <property type="match status" value="1"/>
</dbReference>
<keyword evidence="5" id="KW-1185">Reference proteome</keyword>
<evidence type="ECO:0000256" key="2">
    <source>
        <dbReference type="SAM" id="MobiDB-lite"/>
    </source>
</evidence>
<gene>
    <name evidence="4" type="ORF">H7F49_16115</name>
</gene>
<evidence type="ECO:0000259" key="3">
    <source>
        <dbReference type="Pfam" id="PF00884"/>
    </source>
</evidence>
<feature type="domain" description="Sulfatase N-terminal" evidence="3">
    <location>
        <begin position="31"/>
        <end position="444"/>
    </location>
</feature>
<evidence type="ECO:0000256" key="1">
    <source>
        <dbReference type="ARBA" id="ARBA00008779"/>
    </source>
</evidence>
<sequence length="749" mass="80769">MAQHGTADPFQPGASTTTHQPAAPVRQETRPNVLIWMVDDVGFGQFSSFGGLVDTPNIDRVARSGLRYTNYHTAPICSASRAAMLTGRNPHTVHIGGHATAAREGFLAHDARIPAGAGTIAANLNAAGYATFALGKWDHLPNEEASPAGPFTRWAQGQGFEQFYGFMAADADQWNPVLYRGTTPVMKPKGADYHVSADLADQAIAMIDQRSAPGEQGRTRPFFMYWATGAAHAPHHAPKEWIERYKGKFDQGWDAARAAVLKSQIAAGLVPKGTKLAPRPEGMPAWDSLAPDERKLFARQMEAFAASLAYADAQFGRILDRLQERGELDNTMVVITSDNGASAEGAPGGLYNEAEVTSAKPPSTAENLAFYDDWGGPRTYPHYAVGWAVAGNTPYRYFKQTTHEGGTRVPLVVSWPKGIAARGAIRQDFAYVSDVAPTILDATGTPLAKVVNNVPQTPMEGQSIAATFNAAGDPRGGRAQYVELYGNKKLMWQGWSLVTSHRLRTWDWQTAKTFNEPWELYDVVNDPGETRDLASSEPERVARMAAEFDRQVQPRNVFPLFNLADTGAESVMRGRAEFARRGGQWRYAGPVGSISSGLAPPVIARSFSMTVAIDNLTPGATGAIFAQGGQMGGIGFYLNQGRPQFILNDLRGNSVSVTAPAPLAQGKADLHLEVARSTPGADGKAEFDVTIRDGERILAHQAVRFALSPYFGLSEVFGIGGDAGSPVLRGYEAGAPFPGRISDVQFDFK</sequence>
<dbReference type="SUPFAM" id="SSF53649">
    <property type="entry name" value="Alkaline phosphatase-like"/>
    <property type="match status" value="1"/>
</dbReference>
<evidence type="ECO:0000313" key="4">
    <source>
        <dbReference type="EMBL" id="MBC2653219.1"/>
    </source>
</evidence>
<dbReference type="CDD" id="cd16025">
    <property type="entry name" value="PAS_like"/>
    <property type="match status" value="1"/>
</dbReference>